<feature type="binding site" evidence="10 13">
    <location>
        <position position="445"/>
    </location>
    <ligand>
        <name>Mn(2+)</name>
        <dbReference type="ChEBI" id="CHEBI:29035"/>
        <label>2</label>
    </ligand>
</feature>
<evidence type="ECO:0000256" key="1">
    <source>
        <dbReference type="ARBA" id="ARBA00000370"/>
    </source>
</evidence>
<feature type="binding site" evidence="10 12">
    <location>
        <begin position="263"/>
        <end position="266"/>
    </location>
    <ligand>
        <name>substrate</name>
    </ligand>
</feature>
<feature type="binding site" evidence="10 12">
    <location>
        <position position="337"/>
    </location>
    <ligand>
        <name>substrate</name>
    </ligand>
</feature>
<comment type="catalytic activity">
    <reaction evidence="1 10">
        <text>(2R)-2-phosphoglycerate = (2R)-3-phosphoglycerate</text>
        <dbReference type="Rhea" id="RHEA:15901"/>
        <dbReference type="ChEBI" id="CHEBI:58272"/>
        <dbReference type="ChEBI" id="CHEBI:58289"/>
        <dbReference type="EC" id="5.4.2.12"/>
    </reaction>
</comment>
<keyword evidence="7 10" id="KW-0464">Manganese</keyword>
<comment type="cofactor">
    <cofactor evidence="10">
        <name>Mn(2+)</name>
        <dbReference type="ChEBI" id="CHEBI:29035"/>
    </cofactor>
    <text evidence="10">Binds 2 manganese ions per subunit.</text>
</comment>
<feature type="binding site" evidence="10 13">
    <location>
        <position position="463"/>
    </location>
    <ligand>
        <name>Mn(2+)</name>
        <dbReference type="ChEBI" id="CHEBI:29035"/>
        <label>1</label>
    </ligand>
</feature>
<feature type="binding site" evidence="10 12">
    <location>
        <position position="193"/>
    </location>
    <ligand>
        <name>substrate</name>
    </ligand>
</feature>
<dbReference type="NCBIfam" id="TIGR01307">
    <property type="entry name" value="pgm_bpd_ind"/>
    <property type="match status" value="1"/>
</dbReference>
<comment type="subunit">
    <text evidence="10">Monomer.</text>
</comment>
<dbReference type="AlphaFoldDB" id="A0A1S6IZU5"/>
<proteinExistence type="inferred from homology"/>
<feature type="binding site" evidence="10 13">
    <location>
        <position position="64"/>
    </location>
    <ligand>
        <name>Mn(2+)</name>
        <dbReference type="ChEBI" id="CHEBI:29035"/>
        <label>2</label>
    </ligand>
</feature>
<dbReference type="InterPro" id="IPR006124">
    <property type="entry name" value="Metalloenzyme"/>
</dbReference>
<keyword evidence="17" id="KW-1185">Reference proteome</keyword>
<evidence type="ECO:0000256" key="10">
    <source>
        <dbReference type="HAMAP-Rule" id="MF_01038"/>
    </source>
</evidence>
<evidence type="ECO:0000259" key="14">
    <source>
        <dbReference type="Pfam" id="PF01676"/>
    </source>
</evidence>
<dbReference type="InterPro" id="IPR011258">
    <property type="entry name" value="BPG-indep_PGM_N"/>
</dbReference>
<feature type="binding site" evidence="10 13">
    <location>
        <position position="446"/>
    </location>
    <ligand>
        <name>Mn(2+)</name>
        <dbReference type="ChEBI" id="CHEBI:29035"/>
        <label>2</label>
    </ligand>
</feature>
<feature type="binding site" evidence="10 12">
    <location>
        <position position="125"/>
    </location>
    <ligand>
        <name>substrate</name>
    </ligand>
</feature>
<comment type="function">
    <text evidence="10">Catalyzes the interconversion of 2-phosphoglycerate and 3-phosphoglycerate.</text>
</comment>
<accession>A0A1S6IZU5</accession>
<feature type="active site" description="Phosphoserine intermediate" evidence="10 11">
    <location>
        <position position="64"/>
    </location>
</feature>
<keyword evidence="6 10" id="KW-0324">Glycolysis</keyword>
<dbReference type="RefSeq" id="WP_077715317.1">
    <property type="nucleotide sequence ID" value="NZ_CP019698.1"/>
</dbReference>
<evidence type="ECO:0000256" key="5">
    <source>
        <dbReference type="ARBA" id="ARBA00022723"/>
    </source>
</evidence>
<evidence type="ECO:0000256" key="2">
    <source>
        <dbReference type="ARBA" id="ARBA00004798"/>
    </source>
</evidence>
<dbReference type="PIRSF" id="PIRSF001492">
    <property type="entry name" value="IPGAM"/>
    <property type="match status" value="1"/>
</dbReference>
<comment type="pathway">
    <text evidence="2 10">Carbohydrate degradation; glycolysis; pyruvate from D-glyceraldehyde 3-phosphate: step 3/5.</text>
</comment>
<dbReference type="UniPathway" id="UPA00109">
    <property type="reaction ID" value="UER00186"/>
</dbReference>
<dbReference type="Gene3D" id="3.40.1450.10">
    <property type="entry name" value="BPG-independent phosphoglycerate mutase, domain B"/>
    <property type="match status" value="1"/>
</dbReference>
<dbReference type="HAMAP" id="MF_01038">
    <property type="entry name" value="GpmI"/>
    <property type="match status" value="1"/>
</dbReference>
<dbReference type="GO" id="GO:0004619">
    <property type="term" value="F:phosphoglycerate mutase activity"/>
    <property type="evidence" value="ECO:0007669"/>
    <property type="project" value="UniProtKB-UniRule"/>
</dbReference>
<protein>
    <recommendedName>
        <fullName evidence="9 10">2,3-bisphosphoglycerate-independent phosphoglycerate mutase</fullName>
        <shortName evidence="10">BPG-independent PGAM</shortName>
        <shortName evidence="10">Phosphoglyceromutase</shortName>
        <shortName evidence="10">iPGM</shortName>
        <ecNumber evidence="4 10">5.4.2.12</ecNumber>
    </recommendedName>
</protein>
<evidence type="ECO:0000256" key="6">
    <source>
        <dbReference type="ARBA" id="ARBA00023152"/>
    </source>
</evidence>
<feature type="binding site" evidence="10 13">
    <location>
        <position position="14"/>
    </location>
    <ligand>
        <name>Mn(2+)</name>
        <dbReference type="ChEBI" id="CHEBI:29035"/>
        <label>2</label>
    </ligand>
</feature>
<feature type="binding site" evidence="10 13">
    <location>
        <position position="408"/>
    </location>
    <ligand>
        <name>Mn(2+)</name>
        <dbReference type="ChEBI" id="CHEBI:29035"/>
        <label>1</label>
    </ligand>
</feature>
<evidence type="ECO:0000256" key="11">
    <source>
        <dbReference type="PIRSR" id="PIRSR001492-1"/>
    </source>
</evidence>
<dbReference type="GO" id="GO:0005829">
    <property type="term" value="C:cytosol"/>
    <property type="evidence" value="ECO:0007669"/>
    <property type="project" value="TreeGrafter"/>
</dbReference>
<evidence type="ECO:0000256" key="9">
    <source>
        <dbReference type="ARBA" id="ARBA00071648"/>
    </source>
</evidence>
<dbReference type="STRING" id="1833852.B0537_15130"/>
<evidence type="ECO:0000256" key="4">
    <source>
        <dbReference type="ARBA" id="ARBA00012026"/>
    </source>
</evidence>
<evidence type="ECO:0000259" key="15">
    <source>
        <dbReference type="Pfam" id="PF06415"/>
    </source>
</evidence>
<dbReference type="CDD" id="cd16010">
    <property type="entry name" value="iPGM"/>
    <property type="match status" value="1"/>
</dbReference>
<evidence type="ECO:0000313" key="16">
    <source>
        <dbReference type="EMBL" id="AQS60284.1"/>
    </source>
</evidence>
<comment type="similarity">
    <text evidence="3 10">Belongs to the BPG-independent phosphoglycerate mutase family.</text>
</comment>
<feature type="binding site" evidence="10 13">
    <location>
        <position position="404"/>
    </location>
    <ligand>
        <name>Mn(2+)</name>
        <dbReference type="ChEBI" id="CHEBI:29035"/>
        <label>1</label>
    </ligand>
</feature>
<dbReference type="Proteomes" id="UP000189464">
    <property type="component" value="Chromosome"/>
</dbReference>
<dbReference type="GO" id="GO:0030145">
    <property type="term" value="F:manganese ion binding"/>
    <property type="evidence" value="ECO:0007669"/>
    <property type="project" value="UniProtKB-UniRule"/>
</dbReference>
<reference evidence="16 17" key="1">
    <citation type="journal article" date="2016" name="Int. J. Syst. Evol. Microbiol.">
        <title>Desulfotomaculum ferrireducens sp. nov., a moderately thermophilic sulfate-reducing and dissimilatory Fe(III)-reducing bacterium isolated from compost.</title>
        <authorList>
            <person name="Yang G."/>
            <person name="Guo J."/>
            <person name="Zhuang L."/>
            <person name="Yuan Y."/>
            <person name="Zhou S."/>
        </authorList>
    </citation>
    <scope>NUCLEOTIDE SEQUENCE [LARGE SCALE GENOMIC DNA]</scope>
    <source>
        <strain evidence="16 17">GSS09</strain>
    </source>
</reference>
<dbReference type="Pfam" id="PF01676">
    <property type="entry name" value="Metalloenzyme"/>
    <property type="match status" value="1"/>
</dbReference>
<evidence type="ECO:0000256" key="12">
    <source>
        <dbReference type="PIRSR" id="PIRSR001492-2"/>
    </source>
</evidence>
<sequence length="518" mass="57319">MNQQRKPLALIVLDGWGLSQQRDGNAILQAETPHIKEYLAKYPHTILDCSGEAVGLPAGQMGNSEVGHLNIGAGRVVYQELTRITKAIKDGDFFNNQELLKAVQNVKEKNSSLHIMGLLSDGGVHSHIKHLFATLKLAAEHGLSKVYYHAFLDGRDVPPSSAKVYMRALLAKMKEYGVGEVATVSGRYYAMDRDRRWERTEQAYRAMVYAEGIFANSPLEAIDIGYERGETDEFIKPTIVTDDHKQPLTKVRDGDSIIFINFRPDRARQITRAFVDEDFAGFERGPGRPRVHFVCMTVYDKTIEAPVAFPPQKLENTLGEWLSKQGLKQLRLAETEKYAHVTFFFNGGVEAPNANEERVLIPSPKVATYDLKPEMSAYEVTEAFLENLNSGKFEVLIVNFANPDMVGHTGDLEATKVAIETVDKCLGKIVTAMLEKSGTVIITADHGNAEKMRDDKGGPFTAHTTDPVPFLLVGEAYKQARLRTGGSLQDIAPTMLDILGLPKPAEMTGESLLLKGNA</sequence>
<dbReference type="Pfam" id="PF06415">
    <property type="entry name" value="iPGM_N"/>
    <property type="match status" value="1"/>
</dbReference>
<gene>
    <name evidence="10" type="primary">gpmI</name>
    <name evidence="16" type="ORF">B0537_15130</name>
</gene>
<dbReference type="SUPFAM" id="SSF64158">
    <property type="entry name" value="2,3-Bisphosphoglycerate-independent phosphoglycerate mutase, substrate-binding domain"/>
    <property type="match status" value="1"/>
</dbReference>
<keyword evidence="5 10" id="KW-0479">Metal-binding</keyword>
<feature type="domain" description="Metalloenzyme" evidence="14">
    <location>
        <begin position="6"/>
        <end position="502"/>
    </location>
</feature>
<evidence type="ECO:0000313" key="17">
    <source>
        <dbReference type="Proteomes" id="UP000189464"/>
    </source>
</evidence>
<dbReference type="GO" id="GO:0006096">
    <property type="term" value="P:glycolytic process"/>
    <property type="evidence" value="ECO:0007669"/>
    <property type="project" value="UniProtKB-UniRule"/>
</dbReference>
<dbReference type="EMBL" id="CP019698">
    <property type="protein sequence ID" value="AQS60284.1"/>
    <property type="molecule type" value="Genomic_DNA"/>
</dbReference>
<dbReference type="Gene3D" id="3.40.720.10">
    <property type="entry name" value="Alkaline Phosphatase, subunit A"/>
    <property type="match status" value="1"/>
</dbReference>
<name>A0A1S6IZU5_9FIRM</name>
<evidence type="ECO:0000256" key="7">
    <source>
        <dbReference type="ARBA" id="ARBA00023211"/>
    </source>
</evidence>
<feature type="binding site" evidence="10 12">
    <location>
        <begin position="155"/>
        <end position="156"/>
    </location>
    <ligand>
        <name>substrate</name>
    </ligand>
</feature>
<feature type="binding site" evidence="10 12">
    <location>
        <position position="187"/>
    </location>
    <ligand>
        <name>substrate</name>
    </ligand>
</feature>
<evidence type="ECO:0000256" key="3">
    <source>
        <dbReference type="ARBA" id="ARBA00008819"/>
    </source>
</evidence>
<dbReference type="PANTHER" id="PTHR31637:SF0">
    <property type="entry name" value="2,3-BISPHOSPHOGLYCERATE-INDEPENDENT PHOSPHOGLYCERATE MUTASE"/>
    <property type="match status" value="1"/>
</dbReference>
<evidence type="ECO:0000256" key="13">
    <source>
        <dbReference type="PIRSR" id="PIRSR001492-3"/>
    </source>
</evidence>
<dbReference type="EC" id="5.4.2.12" evidence="4 10"/>
<keyword evidence="8 10" id="KW-0413">Isomerase</keyword>
<organism evidence="16 17">
    <name type="scientific">Desulforamulus ferrireducens</name>
    <dbReference type="NCBI Taxonomy" id="1833852"/>
    <lineage>
        <taxon>Bacteria</taxon>
        <taxon>Bacillati</taxon>
        <taxon>Bacillota</taxon>
        <taxon>Clostridia</taxon>
        <taxon>Eubacteriales</taxon>
        <taxon>Peptococcaceae</taxon>
        <taxon>Desulforamulus</taxon>
    </lineage>
</organism>
<dbReference type="OrthoDB" id="9800863at2"/>
<dbReference type="GO" id="GO:0006007">
    <property type="term" value="P:glucose catabolic process"/>
    <property type="evidence" value="ECO:0007669"/>
    <property type="project" value="InterPro"/>
</dbReference>
<dbReference type="InterPro" id="IPR036646">
    <property type="entry name" value="PGAM_B_sf"/>
</dbReference>
<dbReference type="SUPFAM" id="SSF53649">
    <property type="entry name" value="Alkaline phosphatase-like"/>
    <property type="match status" value="1"/>
</dbReference>
<dbReference type="InterPro" id="IPR005995">
    <property type="entry name" value="Pgm_bpd_ind"/>
</dbReference>
<dbReference type="FunFam" id="3.40.1450.10:FF:000001">
    <property type="entry name" value="2,3-bisphosphoglycerate-independent phosphoglycerate mutase"/>
    <property type="match status" value="1"/>
</dbReference>
<dbReference type="KEGG" id="dfg:B0537_15130"/>
<evidence type="ECO:0000256" key="8">
    <source>
        <dbReference type="ARBA" id="ARBA00023235"/>
    </source>
</evidence>
<feature type="domain" description="BPG-independent PGAM N-terminal" evidence="15">
    <location>
        <begin position="84"/>
        <end position="301"/>
    </location>
</feature>
<dbReference type="InterPro" id="IPR017850">
    <property type="entry name" value="Alkaline_phosphatase_core_sf"/>
</dbReference>
<dbReference type="PANTHER" id="PTHR31637">
    <property type="entry name" value="2,3-BISPHOSPHOGLYCERATE-INDEPENDENT PHOSPHOGLYCERATE MUTASE"/>
    <property type="match status" value="1"/>
</dbReference>